<evidence type="ECO:0000256" key="2">
    <source>
        <dbReference type="ARBA" id="ARBA00022679"/>
    </source>
</evidence>
<dbReference type="PANTHER" id="PTHR21342:SF0">
    <property type="entry name" value="BIFUNCTIONAL NMN ADENYLYLTRANSFERASE_NUDIX HYDROLASE"/>
    <property type="match status" value="1"/>
</dbReference>
<keyword evidence="4" id="KW-0547">Nucleotide-binding</keyword>
<keyword evidence="3 4" id="KW-0548">Nucleotidyltransferase</keyword>
<evidence type="ECO:0000313" key="7">
    <source>
        <dbReference type="EMBL" id="AKQ03964.1"/>
    </source>
</evidence>
<dbReference type="AlphaFoldDB" id="A0A0H4TT24"/>
<dbReference type="SUPFAM" id="SSF52374">
    <property type="entry name" value="Nucleotidylyl transferase"/>
    <property type="match status" value="1"/>
</dbReference>
<dbReference type="InterPro" id="IPR004821">
    <property type="entry name" value="Cyt_trans-like"/>
</dbReference>
<dbReference type="InterPro" id="IPR014729">
    <property type="entry name" value="Rossmann-like_a/b/a_fold"/>
</dbReference>
<accession>A0A0H4TT24</accession>
<keyword evidence="4" id="KW-0662">Pyridine nucleotide biosynthesis</keyword>
<protein>
    <recommendedName>
        <fullName evidence="4 5">Nicotinamide-nucleotide adenylyltransferase</fullName>
        <ecNumber evidence="4 5">2.7.7.1</ecNumber>
    </recommendedName>
    <alternativeName>
        <fullName evidence="4">NAD(+) diphosphorylase</fullName>
    </alternativeName>
    <alternativeName>
        <fullName evidence="4">NAD(+) pyrophosphorylase</fullName>
    </alternativeName>
    <alternativeName>
        <fullName evidence="4">NMN adenylyltransferase</fullName>
    </alternativeName>
</protein>
<keyword evidence="2 4" id="KW-0808">Transferase</keyword>
<evidence type="ECO:0000256" key="3">
    <source>
        <dbReference type="ARBA" id="ARBA00022695"/>
    </source>
</evidence>
<name>A0A0H4TT24_9EURY</name>
<dbReference type="GO" id="GO:0000309">
    <property type="term" value="F:nicotinamide-nucleotide adenylyltransferase activity"/>
    <property type="evidence" value="ECO:0007669"/>
    <property type="project" value="UniProtKB-UniRule"/>
</dbReference>
<dbReference type="NCBIfam" id="TIGR01527">
    <property type="entry name" value="arch_NMN_Atrans"/>
    <property type="match status" value="1"/>
</dbReference>
<comment type="pathway">
    <text evidence="4">Cofactor biosynthesis; NAD(+) biosynthesis; NAD(+) from nicotinamide D-ribonucleotide: step 1/1.</text>
</comment>
<keyword evidence="4" id="KW-0067">ATP-binding</keyword>
<evidence type="ECO:0000256" key="5">
    <source>
        <dbReference type="NCBIfam" id="TIGR01527"/>
    </source>
</evidence>
<evidence type="ECO:0000259" key="6">
    <source>
        <dbReference type="Pfam" id="PF01467"/>
    </source>
</evidence>
<comment type="similarity">
    <text evidence="1 4">Belongs to the archaeal NMN adenylyltransferase family.</text>
</comment>
<sequence>MSTSRALLIGRFQPFHNGHLAMVRKVLENHDELIIGIGSAQYSHTGENPFTAGERFEMIHRALDADGIHNYHIVPIPDTHVHSVWVGHVLSLIPTFDAVYTNSALVIRLFKERGIKVVSLPMVERDALSGTEVRKRMFSGGDWEHLVPAVVAAYIKEIDGIQRIKETYRYSTPYGTRENSED</sequence>
<keyword evidence="4" id="KW-0963">Cytoplasm</keyword>
<dbReference type="GO" id="GO:0005737">
    <property type="term" value="C:cytoplasm"/>
    <property type="evidence" value="ECO:0007669"/>
    <property type="project" value="UniProtKB-SubCell"/>
</dbReference>
<dbReference type="NCBIfam" id="NF002243">
    <property type="entry name" value="PRK01153.1"/>
    <property type="match status" value="1"/>
</dbReference>
<keyword evidence="4" id="KW-0520">NAD</keyword>
<dbReference type="Gene3D" id="3.40.50.620">
    <property type="entry name" value="HUPs"/>
    <property type="match status" value="1"/>
</dbReference>
<dbReference type="InterPro" id="IPR006418">
    <property type="entry name" value="NMN_Atrans_arc"/>
</dbReference>
<comment type="subcellular location">
    <subcellularLocation>
        <location evidence="4">Cytoplasm</location>
    </subcellularLocation>
</comment>
<proteinExistence type="inferred from homology"/>
<dbReference type="Pfam" id="PF01467">
    <property type="entry name" value="CTP_transf_like"/>
    <property type="match status" value="1"/>
</dbReference>
<reference evidence="7" key="1">
    <citation type="journal article" date="2015" name="ISME J.">
        <title>Aquifer environment selects for microbial species cohorts in sediment and groundwater.</title>
        <authorList>
            <person name="Hug L.A."/>
            <person name="Thomas B.C."/>
            <person name="Brown C.T."/>
            <person name="Frischkorn K.R."/>
            <person name="Williams K.H."/>
            <person name="Tringe S.G."/>
            <person name="Banfield J.F."/>
        </authorList>
    </citation>
    <scope>NUCLEOTIDE SEQUENCE</scope>
</reference>
<evidence type="ECO:0000256" key="4">
    <source>
        <dbReference type="HAMAP-Rule" id="MF_00243"/>
    </source>
</evidence>
<feature type="domain" description="Cytidyltransferase-like" evidence="6">
    <location>
        <begin position="8"/>
        <end position="136"/>
    </location>
</feature>
<dbReference type="NCBIfam" id="TIGR00125">
    <property type="entry name" value="cyt_tran_rel"/>
    <property type="match status" value="1"/>
</dbReference>
<dbReference type="EC" id="2.7.7.1" evidence="4 5"/>
<dbReference type="EMBL" id="KT007025">
    <property type="protein sequence ID" value="AKQ03964.1"/>
    <property type="molecule type" value="Genomic_DNA"/>
</dbReference>
<dbReference type="PANTHER" id="PTHR21342">
    <property type="entry name" value="PHOSPHOPANTETHEINE ADENYLYLTRANSFERASE"/>
    <property type="match status" value="1"/>
</dbReference>
<organism evidence="7">
    <name type="scientific">uncultured euryarchaeote Rifle_16ft_4_minimus_39</name>
    <dbReference type="NCBI Taxonomy" id="1665197"/>
    <lineage>
        <taxon>Archaea</taxon>
        <taxon>Methanobacteriati</taxon>
        <taxon>Methanobacteriota</taxon>
        <taxon>environmental samples</taxon>
    </lineage>
</organism>
<dbReference type="UniPathway" id="UPA00253">
    <property type="reaction ID" value="UER00600"/>
</dbReference>
<dbReference type="HAMAP" id="MF_00243">
    <property type="entry name" value="NMN_adenylyltr"/>
    <property type="match status" value="1"/>
</dbReference>
<dbReference type="GO" id="GO:0009435">
    <property type="term" value="P:NAD+ biosynthetic process"/>
    <property type="evidence" value="ECO:0007669"/>
    <property type="project" value="UniProtKB-UniRule"/>
</dbReference>
<dbReference type="GO" id="GO:0005524">
    <property type="term" value="F:ATP binding"/>
    <property type="evidence" value="ECO:0007669"/>
    <property type="project" value="UniProtKB-KW"/>
</dbReference>
<comment type="catalytic activity">
    <reaction evidence="4">
        <text>beta-nicotinamide D-ribonucleotide + ATP + H(+) = diphosphate + NAD(+)</text>
        <dbReference type="Rhea" id="RHEA:21360"/>
        <dbReference type="ChEBI" id="CHEBI:14649"/>
        <dbReference type="ChEBI" id="CHEBI:15378"/>
        <dbReference type="ChEBI" id="CHEBI:30616"/>
        <dbReference type="ChEBI" id="CHEBI:33019"/>
        <dbReference type="ChEBI" id="CHEBI:57540"/>
        <dbReference type="EC" id="2.7.7.1"/>
    </reaction>
</comment>
<evidence type="ECO:0000256" key="1">
    <source>
        <dbReference type="ARBA" id="ARBA00010124"/>
    </source>
</evidence>